<keyword evidence="1" id="KW-0175">Coiled coil</keyword>
<dbReference type="Proteomes" id="UP000621799">
    <property type="component" value="Unassembled WGS sequence"/>
</dbReference>
<dbReference type="GO" id="GO:0016301">
    <property type="term" value="F:kinase activity"/>
    <property type="evidence" value="ECO:0007669"/>
    <property type="project" value="UniProtKB-KW"/>
</dbReference>
<dbReference type="AlphaFoldDB" id="A0A928VWQ6"/>
<protein>
    <submittedName>
        <fullName evidence="2">Histidine kinase</fullName>
    </submittedName>
</protein>
<organism evidence="2 3">
    <name type="scientific">Zarconia navalis LEGE 11467</name>
    <dbReference type="NCBI Taxonomy" id="1828826"/>
    <lineage>
        <taxon>Bacteria</taxon>
        <taxon>Bacillati</taxon>
        <taxon>Cyanobacteriota</taxon>
        <taxon>Cyanophyceae</taxon>
        <taxon>Oscillatoriophycideae</taxon>
        <taxon>Oscillatoriales</taxon>
        <taxon>Oscillatoriales incertae sedis</taxon>
        <taxon>Zarconia</taxon>
        <taxon>Zarconia navalis</taxon>
    </lineage>
</organism>
<accession>A0A928VWQ6</accession>
<dbReference type="SUPFAM" id="SSF58113">
    <property type="entry name" value="Apolipoprotein A-I"/>
    <property type="match status" value="1"/>
</dbReference>
<dbReference type="Gene3D" id="1.20.120.20">
    <property type="entry name" value="Apolipoprotein"/>
    <property type="match status" value="1"/>
</dbReference>
<sequence>MSNSLKKQIVEDLQKVKEEGSSRRDRIREIVRSAISQSASEFKEGSKEIRTIVREAVSTTIDTVQSKGDEAKEDVEGAIEGAIEAVGESKRKSIAAAQSQVKQLQNRLETEERELQEEVEDVLGELQETAKDKSSSFKAAVESAVEKIKDSEEAALMQKRYAQVKAKLAILQANLSARYGERFEEVKEHLDEAKFWYERSRSEERSEDSMVREKQANFESKLGEVGSAIGKKERKLRQLLKELWRSTSDLFQDK</sequence>
<keyword evidence="2" id="KW-0418">Kinase</keyword>
<gene>
    <name evidence="2" type="ORF">IQ235_01995</name>
</gene>
<reference evidence="2" key="1">
    <citation type="submission" date="2020-10" db="EMBL/GenBank/DDBJ databases">
        <authorList>
            <person name="Castelo-Branco R."/>
            <person name="Eusebio N."/>
            <person name="Adriana R."/>
            <person name="Vieira A."/>
            <person name="Brugerolle De Fraissinette N."/>
            <person name="Rezende De Castro R."/>
            <person name="Schneider M.P."/>
            <person name="Vasconcelos V."/>
            <person name="Leao P.N."/>
        </authorList>
    </citation>
    <scope>NUCLEOTIDE SEQUENCE</scope>
    <source>
        <strain evidence="2">LEGE 11467</strain>
    </source>
</reference>
<dbReference type="EMBL" id="JADEXN010000017">
    <property type="protein sequence ID" value="MBE9039568.1"/>
    <property type="molecule type" value="Genomic_DNA"/>
</dbReference>
<dbReference type="RefSeq" id="WP_264319828.1">
    <property type="nucleotide sequence ID" value="NZ_JADEXN010000017.1"/>
</dbReference>
<name>A0A928VWQ6_9CYAN</name>
<keyword evidence="3" id="KW-1185">Reference proteome</keyword>
<keyword evidence="2" id="KW-0808">Transferase</keyword>
<evidence type="ECO:0000256" key="1">
    <source>
        <dbReference type="SAM" id="Coils"/>
    </source>
</evidence>
<feature type="coiled-coil region" evidence="1">
    <location>
        <begin position="87"/>
        <end position="174"/>
    </location>
</feature>
<comment type="caution">
    <text evidence="2">The sequence shown here is derived from an EMBL/GenBank/DDBJ whole genome shotgun (WGS) entry which is preliminary data.</text>
</comment>
<evidence type="ECO:0000313" key="3">
    <source>
        <dbReference type="Proteomes" id="UP000621799"/>
    </source>
</evidence>
<proteinExistence type="predicted"/>
<evidence type="ECO:0000313" key="2">
    <source>
        <dbReference type="EMBL" id="MBE9039568.1"/>
    </source>
</evidence>